<gene>
    <name evidence="4" type="primary">MAK21</name>
    <name evidence="4" type="ORF">SEPCBS119000_002888</name>
</gene>
<comment type="similarity">
    <text evidence="1">Belongs to the CBF/MAK21 family.</text>
</comment>
<dbReference type="EMBL" id="CAWUON010000033">
    <property type="protein sequence ID" value="CAK7268098.1"/>
    <property type="molecule type" value="Genomic_DNA"/>
</dbReference>
<dbReference type="InterPro" id="IPR016024">
    <property type="entry name" value="ARM-type_fold"/>
</dbReference>
<organism evidence="4 5">
    <name type="scientific">Sporothrix epigloea</name>
    <dbReference type="NCBI Taxonomy" id="1892477"/>
    <lineage>
        <taxon>Eukaryota</taxon>
        <taxon>Fungi</taxon>
        <taxon>Dikarya</taxon>
        <taxon>Ascomycota</taxon>
        <taxon>Pezizomycotina</taxon>
        <taxon>Sordariomycetes</taxon>
        <taxon>Sordariomycetidae</taxon>
        <taxon>Ophiostomatales</taxon>
        <taxon>Ophiostomataceae</taxon>
        <taxon>Sporothrix</taxon>
    </lineage>
</organism>
<feature type="compositionally biased region" description="Basic residues" evidence="2">
    <location>
        <begin position="1112"/>
        <end position="1121"/>
    </location>
</feature>
<evidence type="ECO:0000256" key="2">
    <source>
        <dbReference type="SAM" id="MobiDB-lite"/>
    </source>
</evidence>
<proteinExistence type="inferred from homology"/>
<feature type="compositionally biased region" description="Acidic residues" evidence="2">
    <location>
        <begin position="1014"/>
        <end position="1036"/>
    </location>
</feature>
<dbReference type="InterPro" id="IPR005612">
    <property type="entry name" value="CCAAT-binding_factor"/>
</dbReference>
<accession>A0ABP0DIK7</accession>
<protein>
    <submittedName>
        <fullName evidence="4">RNA-binding ribosome biosynthesis protein mak21</fullName>
    </submittedName>
</protein>
<dbReference type="SUPFAM" id="SSF48371">
    <property type="entry name" value="ARM repeat"/>
    <property type="match status" value="1"/>
</dbReference>
<feature type="region of interest" description="Disordered" evidence="2">
    <location>
        <begin position="889"/>
        <end position="921"/>
    </location>
</feature>
<feature type="region of interest" description="Disordered" evidence="2">
    <location>
        <begin position="776"/>
        <end position="824"/>
    </location>
</feature>
<feature type="compositionally biased region" description="Polar residues" evidence="2">
    <location>
        <begin position="900"/>
        <end position="914"/>
    </location>
</feature>
<feature type="region of interest" description="Disordered" evidence="2">
    <location>
        <begin position="168"/>
        <end position="237"/>
    </location>
</feature>
<dbReference type="Proteomes" id="UP001642502">
    <property type="component" value="Unassembled WGS sequence"/>
</dbReference>
<feature type="region of interest" description="Disordered" evidence="2">
    <location>
        <begin position="123"/>
        <end position="147"/>
    </location>
</feature>
<evidence type="ECO:0000256" key="1">
    <source>
        <dbReference type="ARBA" id="ARBA00007797"/>
    </source>
</evidence>
<evidence type="ECO:0000259" key="3">
    <source>
        <dbReference type="Pfam" id="PF03914"/>
    </source>
</evidence>
<keyword evidence="5" id="KW-1185">Reference proteome</keyword>
<feature type="compositionally biased region" description="Acidic residues" evidence="2">
    <location>
        <begin position="1045"/>
        <end position="1059"/>
    </location>
</feature>
<feature type="compositionally biased region" description="Basic and acidic residues" evidence="2">
    <location>
        <begin position="599"/>
        <end position="617"/>
    </location>
</feature>
<comment type="caution">
    <text evidence="4">The sequence shown here is derived from an EMBL/GenBank/DDBJ whole genome shotgun (WGS) entry which is preliminary data.</text>
</comment>
<feature type="compositionally biased region" description="Acidic residues" evidence="2">
    <location>
        <begin position="123"/>
        <end position="139"/>
    </location>
</feature>
<feature type="region of interest" description="Disordered" evidence="2">
    <location>
        <begin position="580"/>
        <end position="617"/>
    </location>
</feature>
<feature type="compositionally biased region" description="Acidic residues" evidence="2">
    <location>
        <begin position="776"/>
        <end position="794"/>
    </location>
</feature>
<feature type="compositionally biased region" description="Acidic residues" evidence="2">
    <location>
        <begin position="173"/>
        <end position="213"/>
    </location>
</feature>
<evidence type="ECO:0000313" key="4">
    <source>
        <dbReference type="EMBL" id="CAK7268098.1"/>
    </source>
</evidence>
<dbReference type="PANTHER" id="PTHR12048:SF0">
    <property type="entry name" value="CCAAT_ENHANCER-BINDING PROTEIN ZETA"/>
    <property type="match status" value="1"/>
</dbReference>
<dbReference type="PANTHER" id="PTHR12048">
    <property type="entry name" value="CCAAT-BINDING FACTOR-RELATED"/>
    <property type="match status" value="1"/>
</dbReference>
<evidence type="ECO:0000313" key="5">
    <source>
        <dbReference type="Proteomes" id="UP001642502"/>
    </source>
</evidence>
<sequence length="1145" mass="124339">MAVDKSTKFKAANRKGGAGSTPSAFSQASLTQLTAQIDRNLESRNAKNLNGAKRKRGADTLDGDGDDRSTASKTQKTEKPARNARKPNGGINGAANGTNKDTANSAIDKKTMMLDEIKALGGDEADFDLVDGIDSDAEEGGGGKAAADEDLSLDAAFQSELAKFAAGLGFDEVREDDEAEEEQEEEEVEEEEGEGEENEEESEDDGVEEEDQRVEESIVEAPKPQAAKPAVSTDPFLPKNPKFSQLVVEPRSDWHMAEAGALPAPISDDIGRLSPTINSLKAHAETLLEADATAYRNITSASSSHRFMSTIMTSGTMSDKVSALTLEIQEAPIHNYKAFENLLGLAGKRSRGAAIAALGALVDLLGNGVVLPSDRRLRSFHAQPALLGALQAAGPAGLAWKQHMPLPGGITKAHLVLWKYEDWLKDAFFQMLQQLEVWCNDEIEYSRSRSLDFVFGLLRSKPEQEANLLRLLVNKLGDRERKISSRASYLLLQLLNTHPGMKAIVVQTIEQEILLRPGQSLRAKYYGINTLNQTILSNKEPAIADSLVRVYFELFLTLLKSGALGAMDISNAGALGDDTSAKGSGANTAKDSKKKWKRSYNDKAKDSKKGGAAADKNEGIEKDVSEKLVSALLTGVNRAIPFANTDNTTLEKHLDTLFRITHSSNFNTSIQALMLVQQVAGSKQLSVDRFYRTLYESLLDPRLVTSSKQGMYLNLLYRALKNDIDVRRVKAFVKRMLQIATLHQPPFICGILFLVVELETTFPDLKALLDVPELDEEDEEEYYRDVPEEGAEDDNQTKPAEEAAEMTKKQQRAGYDGRKRDPSYSNAQNSCLWELVPYFEHFHPSVTAFATNLLVRQKSLPKPDMANHTLMHFLDKFVYRNAKSTDATKQRGASIMQPVSAATPSTTGAAQVTASGAGGGGKSHTVAINSAAFWGQKVDNVAAEDIFFHTYFSQVGKQTQTSRAAKRAAKQEKAAAAAAFAQDGDGDDGDGGDASDAEEEEIWQALKGSRPDIEGEDEGDNGDMDMDDDDDDDLDELKDLLNMSDSDDDDDDDDDDLSDAGDGPGGADADGDSDGGVQFGDFAEFSDEEGGVSTVDKDSDGLVSLASTNGRKAGRERRKQLKAMPTFASADDYAEMLANEADEDY</sequence>
<feature type="region of interest" description="Disordered" evidence="2">
    <location>
        <begin position="1"/>
        <end position="107"/>
    </location>
</feature>
<reference evidence="4 5" key="1">
    <citation type="submission" date="2024-01" db="EMBL/GenBank/DDBJ databases">
        <authorList>
            <person name="Allen C."/>
            <person name="Tagirdzhanova G."/>
        </authorList>
    </citation>
    <scope>NUCLEOTIDE SEQUENCE [LARGE SCALE GENOMIC DNA]</scope>
    <source>
        <strain evidence="4 5">CBS 119000</strain>
    </source>
</reference>
<dbReference type="InterPro" id="IPR040155">
    <property type="entry name" value="CEBPZ/Mak21-like"/>
</dbReference>
<feature type="compositionally biased region" description="Acidic residues" evidence="2">
    <location>
        <begin position="984"/>
        <end position="1002"/>
    </location>
</feature>
<feature type="region of interest" description="Disordered" evidence="2">
    <location>
        <begin position="975"/>
        <end position="1122"/>
    </location>
</feature>
<feature type="compositionally biased region" description="Polar residues" evidence="2">
    <location>
        <begin position="20"/>
        <end position="37"/>
    </location>
</feature>
<feature type="compositionally biased region" description="Basic and acidic residues" evidence="2">
    <location>
        <begin position="66"/>
        <end position="81"/>
    </location>
</feature>
<name>A0ABP0DIK7_9PEZI</name>
<feature type="domain" description="CCAAT-binding factor" evidence="3">
    <location>
        <begin position="669"/>
        <end position="850"/>
    </location>
</feature>
<dbReference type="Pfam" id="PF03914">
    <property type="entry name" value="CBF"/>
    <property type="match status" value="1"/>
</dbReference>
<feature type="compositionally biased region" description="Basic and acidic residues" evidence="2">
    <location>
        <begin position="795"/>
        <end position="808"/>
    </location>
</feature>